<reference evidence="6 8" key="2">
    <citation type="submission" date="2021-03" db="EMBL/GenBank/DDBJ databases">
        <title>Rapid diversification of plasmids in a genus of pathogenic and nitrogen fixing bacteria.</title>
        <authorList>
            <person name="Weisberg A.J."/>
            <person name="Miller M."/>
            <person name="Ream W."/>
            <person name="Grunwald N.J."/>
            <person name="Chang J.H."/>
        </authorList>
    </citation>
    <scope>NUCLEOTIDE SEQUENCE [LARGE SCALE GENOMIC DNA]</scope>
    <source>
        <strain evidence="6 8">AF3.44</strain>
    </source>
</reference>
<dbReference type="Pfam" id="PF00196">
    <property type="entry name" value="GerE"/>
    <property type="match status" value="1"/>
</dbReference>
<dbReference type="InterPro" id="IPR000792">
    <property type="entry name" value="Tscrpt_reg_LuxR_C"/>
</dbReference>
<dbReference type="Gene3D" id="1.10.10.10">
    <property type="entry name" value="Winged helix-like DNA-binding domain superfamily/Winged helix DNA-binding domain"/>
    <property type="match status" value="1"/>
</dbReference>
<evidence type="ECO:0000256" key="3">
    <source>
        <dbReference type="ARBA" id="ARBA00023163"/>
    </source>
</evidence>
<dbReference type="PROSITE" id="PS50043">
    <property type="entry name" value="HTH_LUXR_2"/>
    <property type="match status" value="1"/>
</dbReference>
<evidence type="ECO:0000313" key="8">
    <source>
        <dbReference type="Proteomes" id="UP000826513"/>
    </source>
</evidence>
<evidence type="ECO:0000256" key="1">
    <source>
        <dbReference type="ARBA" id="ARBA00023015"/>
    </source>
</evidence>
<keyword evidence="3" id="KW-0804">Transcription</keyword>
<dbReference type="OrthoDB" id="7444822at2"/>
<accession>A0A4D7DS18</accession>
<dbReference type="KEGG" id="alf:CFBP5473_09910"/>
<feature type="domain" description="HTH luxR-type" evidence="4">
    <location>
        <begin position="291"/>
        <end position="356"/>
    </location>
</feature>
<dbReference type="EMBL" id="CP039691">
    <property type="protein sequence ID" value="QCI98194.1"/>
    <property type="molecule type" value="Genomic_DNA"/>
</dbReference>
<protein>
    <recommendedName>
        <fullName evidence="4">HTH luxR-type domain-containing protein</fullName>
    </recommendedName>
</protein>
<dbReference type="Proteomes" id="UP000298545">
    <property type="component" value="Chromosome circular"/>
</dbReference>
<dbReference type="GO" id="GO:0003677">
    <property type="term" value="F:DNA binding"/>
    <property type="evidence" value="ECO:0007669"/>
    <property type="project" value="UniProtKB-KW"/>
</dbReference>
<dbReference type="InterPro" id="IPR036388">
    <property type="entry name" value="WH-like_DNA-bd_sf"/>
</dbReference>
<sequence>MHDVVDKIYEAVLVPEKWESVLIDINDVLGTRGGVIFTQSEVGMTCVATPAAADIFRRFAEEGWDKYNTRRERADRLDHAGFVTDLDVFLPHEFASEPLYRDFLYPLGLGWSVGTHIVTPDGDKIAASFDGDFDAGPISRAKTDWLDSIRPHLARALSLAGRLKIATASRITDGLGVFGLPACVVNSQGRMLTANALMQRMIPSKIIDSRERIKLRHTPSDRLLQNALFQLALRPADAGVLSIPVPASEEEAASVAHIVPVRGMGRDILPGGLFIVTISTLASSTIPGVSLLRGLFDLTPSEAKVARFAAGGAAPKDISALAGVSPNTVKTHLKSVYAKTGVENHGALVRLLSGSVLPVPS</sequence>
<evidence type="ECO:0000313" key="6">
    <source>
        <dbReference type="EMBL" id="QYA06352.1"/>
    </source>
</evidence>
<proteinExistence type="predicted"/>
<keyword evidence="2" id="KW-0238">DNA-binding</keyword>
<keyword evidence="1" id="KW-0805">Transcription regulation</keyword>
<evidence type="ECO:0000256" key="2">
    <source>
        <dbReference type="ARBA" id="ARBA00023125"/>
    </source>
</evidence>
<dbReference type="SMART" id="SM00421">
    <property type="entry name" value="HTH_LUXR"/>
    <property type="match status" value="1"/>
</dbReference>
<dbReference type="EMBL" id="CP072167">
    <property type="protein sequence ID" value="QYA06352.1"/>
    <property type="molecule type" value="Genomic_DNA"/>
</dbReference>
<dbReference type="GO" id="GO:0006355">
    <property type="term" value="P:regulation of DNA-templated transcription"/>
    <property type="evidence" value="ECO:0007669"/>
    <property type="project" value="InterPro"/>
</dbReference>
<dbReference type="InterPro" id="IPR016032">
    <property type="entry name" value="Sig_transdc_resp-reg_C-effctor"/>
</dbReference>
<dbReference type="RefSeq" id="WP_051441301.1">
    <property type="nucleotide sequence ID" value="NZ_CP039691.1"/>
</dbReference>
<dbReference type="SUPFAM" id="SSF46894">
    <property type="entry name" value="C-terminal effector domain of the bipartite response regulators"/>
    <property type="match status" value="1"/>
</dbReference>
<dbReference type="CDD" id="cd06170">
    <property type="entry name" value="LuxR_C_like"/>
    <property type="match status" value="1"/>
</dbReference>
<evidence type="ECO:0000313" key="5">
    <source>
        <dbReference type="EMBL" id="QCI98194.1"/>
    </source>
</evidence>
<dbReference type="PANTHER" id="PTHR44688">
    <property type="entry name" value="DNA-BINDING TRANSCRIPTIONAL ACTIVATOR DEVR_DOSR"/>
    <property type="match status" value="1"/>
</dbReference>
<organism evidence="5 7">
    <name type="scientific">Agrobacterium larrymoorei</name>
    <dbReference type="NCBI Taxonomy" id="160699"/>
    <lineage>
        <taxon>Bacteria</taxon>
        <taxon>Pseudomonadati</taxon>
        <taxon>Pseudomonadota</taxon>
        <taxon>Alphaproteobacteria</taxon>
        <taxon>Hyphomicrobiales</taxon>
        <taxon>Rhizobiaceae</taxon>
        <taxon>Rhizobium/Agrobacterium group</taxon>
        <taxon>Agrobacterium</taxon>
    </lineage>
</organism>
<dbReference type="PANTHER" id="PTHR44688:SF16">
    <property type="entry name" value="DNA-BINDING TRANSCRIPTIONAL ACTIVATOR DEVR_DOSR"/>
    <property type="match status" value="1"/>
</dbReference>
<evidence type="ECO:0000313" key="7">
    <source>
        <dbReference type="Proteomes" id="UP000298545"/>
    </source>
</evidence>
<reference evidence="5 7" key="1">
    <citation type="submission" date="2019-04" db="EMBL/GenBank/DDBJ databases">
        <title>Complete genome sequence of Agrobacterium larrymoorei CFBP5473.</title>
        <authorList>
            <person name="Haryono M."/>
            <person name="Chou L."/>
            <person name="Lin Y.-C."/>
            <person name="Lai E.-M."/>
            <person name="Kuo C.-H."/>
        </authorList>
    </citation>
    <scope>NUCLEOTIDE SEQUENCE [LARGE SCALE GENOMIC DNA]</scope>
    <source>
        <strain evidence="5 7">CFBP5473</strain>
    </source>
</reference>
<keyword evidence="8" id="KW-1185">Reference proteome</keyword>
<evidence type="ECO:0000259" key="4">
    <source>
        <dbReference type="PROSITE" id="PS50043"/>
    </source>
</evidence>
<dbReference type="Proteomes" id="UP000826513">
    <property type="component" value="Chromosome 1"/>
</dbReference>
<gene>
    <name evidence="5" type="ORF">CFBP5473_09910</name>
    <name evidence="6" type="ORF">J5285_09800</name>
</gene>
<name>A0A4D7DS18_9HYPH</name>
<dbReference type="AlphaFoldDB" id="A0A4D7DS18"/>
<dbReference type="PRINTS" id="PR00038">
    <property type="entry name" value="HTHLUXR"/>
</dbReference>
<dbReference type="STRING" id="1367849.GCA_000518585_03153"/>